<organism evidence="1 2">
    <name type="scientific">Vreelandella sulfidaeris</name>
    <dbReference type="NCBI Taxonomy" id="115553"/>
    <lineage>
        <taxon>Bacteria</taxon>
        <taxon>Pseudomonadati</taxon>
        <taxon>Pseudomonadota</taxon>
        <taxon>Gammaproteobacteria</taxon>
        <taxon>Oceanospirillales</taxon>
        <taxon>Halomonadaceae</taxon>
        <taxon>Vreelandella</taxon>
    </lineage>
</organism>
<evidence type="ECO:0000313" key="1">
    <source>
        <dbReference type="EMBL" id="BBI59907.1"/>
    </source>
</evidence>
<protein>
    <submittedName>
        <fullName evidence="1">Uncharacterized protein</fullName>
    </submittedName>
</protein>
<name>A0A455U2N5_9GAMM</name>
<sequence length="63" mass="6799">MRSIASSEISAADIMLIQAWSSTSYSGDSMSDARSALARTPLGFSFFAISLKNFARSLSSRMN</sequence>
<accession>A0A455U2N5</accession>
<dbReference type="AlphaFoldDB" id="A0A455U2N5"/>
<reference evidence="1 2" key="1">
    <citation type="journal article" date="2019" name="Microbiol. Resour. Announc.">
        <title>Complete Genome Sequence of Halomonas sulfidaeris Strain Esulfide1 Isolated from a Metal Sulfide Rock at a Depth of 2,200 Meters, Obtained Using Nanopore Sequencing.</title>
        <authorList>
            <person name="Saito M."/>
            <person name="Nishigata A."/>
            <person name="Galipon J."/>
            <person name="Arakawa K."/>
        </authorList>
    </citation>
    <scope>NUCLEOTIDE SEQUENCE [LARGE SCALE GENOMIC DNA]</scope>
    <source>
        <strain evidence="1 2">ATCC BAA-803</strain>
    </source>
</reference>
<evidence type="ECO:0000313" key="2">
    <source>
        <dbReference type="Proteomes" id="UP000320231"/>
    </source>
</evidence>
<dbReference type="KEGG" id="hsr:HSBAA_12130"/>
<gene>
    <name evidence="1" type="ORF">HSBAA_12130</name>
</gene>
<proteinExistence type="predicted"/>
<dbReference type="EMBL" id="AP019514">
    <property type="protein sequence ID" value="BBI59907.1"/>
    <property type="molecule type" value="Genomic_DNA"/>
</dbReference>
<dbReference type="Proteomes" id="UP000320231">
    <property type="component" value="Chromosome"/>
</dbReference>